<feature type="compositionally biased region" description="Low complexity" evidence="1">
    <location>
        <begin position="180"/>
        <end position="190"/>
    </location>
</feature>
<name>A0AAN6RJ73_9PLEO</name>
<proteinExistence type="predicted"/>
<keyword evidence="2" id="KW-0732">Signal</keyword>
<organism evidence="3 4">
    <name type="scientific">Pseudopithomyces chartarum</name>
    <dbReference type="NCBI Taxonomy" id="1892770"/>
    <lineage>
        <taxon>Eukaryota</taxon>
        <taxon>Fungi</taxon>
        <taxon>Dikarya</taxon>
        <taxon>Ascomycota</taxon>
        <taxon>Pezizomycotina</taxon>
        <taxon>Dothideomycetes</taxon>
        <taxon>Pleosporomycetidae</taxon>
        <taxon>Pleosporales</taxon>
        <taxon>Massarineae</taxon>
        <taxon>Didymosphaeriaceae</taxon>
        <taxon>Pseudopithomyces</taxon>
    </lineage>
</organism>
<reference evidence="3 4" key="1">
    <citation type="submission" date="2021-02" db="EMBL/GenBank/DDBJ databases">
        <title>Genome assembly of Pseudopithomyces chartarum.</title>
        <authorList>
            <person name="Jauregui R."/>
            <person name="Singh J."/>
            <person name="Voisey C."/>
        </authorList>
    </citation>
    <scope>NUCLEOTIDE SEQUENCE [LARGE SCALE GENOMIC DNA]</scope>
    <source>
        <strain evidence="3 4">AGR01</strain>
    </source>
</reference>
<gene>
    <name evidence="3" type="ORF">GRF29_19g69435</name>
</gene>
<feature type="compositionally biased region" description="Polar residues" evidence="1">
    <location>
        <begin position="116"/>
        <end position="127"/>
    </location>
</feature>
<sequence length="214" mass="21815">MRSTTLISLLTLSAPLAHAFSTYSPLHRRDICTDNNREVCDDSCMAPGSVCCNEGTGTYCPADNYCTADGCCPTGEVCVGGGGTIDVPVFLSTATGEDLFSSDDFFASTTIDSEVSTTEDAFGSSATDDGVFTSEEVSSVEETSLARPTRTGVTETPEPETSLRVSRTTAPPANTEDVPTGTGAAPRSSGGAAAFGVAGLPGLALVAGQLVMAL</sequence>
<comment type="caution">
    <text evidence="3">The sequence shown here is derived from an EMBL/GenBank/DDBJ whole genome shotgun (WGS) entry which is preliminary data.</text>
</comment>
<protein>
    <recommendedName>
        <fullName evidence="5">GPI anchored protein</fullName>
    </recommendedName>
</protein>
<dbReference type="Proteomes" id="UP001280581">
    <property type="component" value="Unassembled WGS sequence"/>
</dbReference>
<evidence type="ECO:0000313" key="3">
    <source>
        <dbReference type="EMBL" id="KAK3214403.1"/>
    </source>
</evidence>
<feature type="compositionally biased region" description="Low complexity" evidence="1">
    <location>
        <begin position="133"/>
        <end position="143"/>
    </location>
</feature>
<evidence type="ECO:0000256" key="1">
    <source>
        <dbReference type="SAM" id="MobiDB-lite"/>
    </source>
</evidence>
<feature type="region of interest" description="Disordered" evidence="1">
    <location>
        <begin position="116"/>
        <end position="190"/>
    </location>
</feature>
<keyword evidence="4" id="KW-1185">Reference proteome</keyword>
<dbReference type="EMBL" id="WVTA01000003">
    <property type="protein sequence ID" value="KAK3214403.1"/>
    <property type="molecule type" value="Genomic_DNA"/>
</dbReference>
<feature type="compositionally biased region" description="Polar residues" evidence="1">
    <location>
        <begin position="163"/>
        <end position="172"/>
    </location>
</feature>
<feature type="signal peptide" evidence="2">
    <location>
        <begin position="1"/>
        <end position="19"/>
    </location>
</feature>
<accession>A0AAN6RJ73</accession>
<evidence type="ECO:0000313" key="4">
    <source>
        <dbReference type="Proteomes" id="UP001280581"/>
    </source>
</evidence>
<evidence type="ECO:0000256" key="2">
    <source>
        <dbReference type="SAM" id="SignalP"/>
    </source>
</evidence>
<dbReference type="AlphaFoldDB" id="A0AAN6RJ73"/>
<evidence type="ECO:0008006" key="5">
    <source>
        <dbReference type="Google" id="ProtNLM"/>
    </source>
</evidence>
<feature type="chain" id="PRO_5042911324" description="GPI anchored protein" evidence="2">
    <location>
        <begin position="20"/>
        <end position="214"/>
    </location>
</feature>